<dbReference type="EMBL" id="JAUHHV010000002">
    <property type="protein sequence ID" value="KAK1432107.1"/>
    <property type="molecule type" value="Genomic_DNA"/>
</dbReference>
<reference evidence="2" key="1">
    <citation type="journal article" date="2023" name="bioRxiv">
        <title>Improved chromosome-level genome assembly for marigold (Tagetes erecta).</title>
        <authorList>
            <person name="Jiang F."/>
            <person name="Yuan L."/>
            <person name="Wang S."/>
            <person name="Wang H."/>
            <person name="Xu D."/>
            <person name="Wang A."/>
            <person name="Fan W."/>
        </authorList>
    </citation>
    <scope>NUCLEOTIDE SEQUENCE</scope>
    <source>
        <strain evidence="2">WSJ</strain>
        <tissue evidence="2">Leaf</tissue>
    </source>
</reference>
<comment type="caution">
    <text evidence="2">The sequence shown here is derived from an EMBL/GenBank/DDBJ whole genome shotgun (WGS) entry which is preliminary data.</text>
</comment>
<evidence type="ECO:0000256" key="1">
    <source>
        <dbReference type="SAM" id="MobiDB-lite"/>
    </source>
</evidence>
<feature type="compositionally biased region" description="Polar residues" evidence="1">
    <location>
        <begin position="36"/>
        <end position="51"/>
    </location>
</feature>
<gene>
    <name evidence="2" type="ORF">QVD17_08998</name>
</gene>
<feature type="compositionally biased region" description="Basic and acidic residues" evidence="1">
    <location>
        <begin position="1"/>
        <end position="24"/>
    </location>
</feature>
<accession>A0AAD8P4U2</accession>
<protein>
    <submittedName>
        <fullName evidence="2">Uncharacterized protein</fullName>
    </submittedName>
</protein>
<dbReference type="PANTHER" id="PTHR31509">
    <property type="entry name" value="BPS1-LIKE PROTEIN"/>
    <property type="match status" value="1"/>
</dbReference>
<keyword evidence="3" id="KW-1185">Reference proteome</keyword>
<name>A0AAD8P4U2_TARER</name>
<evidence type="ECO:0000313" key="2">
    <source>
        <dbReference type="EMBL" id="KAK1432107.1"/>
    </source>
</evidence>
<sequence>MQHSDKSGAGKTSTRETNLKEGHLSCKKKTAAEENLGSSNEHTPEQVSTHSNMEDDFDDLTFVAMAIEKVDKVEERYNLSKLIEKEMPSFSLQLTQLEKDEDNNQPEKDIDHIPLAERLDNVLYKTPEVRCKRKITKSREFRSPYVNRVVDISQRFSVEEEKIWKYLFSSNEDEKLRQLKPNNATDVISLSWMKSALGSICETLDDIRKLIVDLELPICSWDIKWVDMYLDNNLKLLDFCNAYGTDIVRQRFGYVMLKCALLDLESGNPQKLMLTSSSLHEWMQYQRRYDNQANLFDA</sequence>
<feature type="region of interest" description="Disordered" evidence="1">
    <location>
        <begin position="1"/>
        <end position="54"/>
    </location>
</feature>
<dbReference type="Proteomes" id="UP001229421">
    <property type="component" value="Unassembled WGS sequence"/>
</dbReference>
<dbReference type="AlphaFoldDB" id="A0AAD8P4U2"/>
<proteinExistence type="predicted"/>
<evidence type="ECO:0000313" key="3">
    <source>
        <dbReference type="Proteomes" id="UP001229421"/>
    </source>
</evidence>
<organism evidence="2 3">
    <name type="scientific">Tagetes erecta</name>
    <name type="common">African marigold</name>
    <dbReference type="NCBI Taxonomy" id="13708"/>
    <lineage>
        <taxon>Eukaryota</taxon>
        <taxon>Viridiplantae</taxon>
        <taxon>Streptophyta</taxon>
        <taxon>Embryophyta</taxon>
        <taxon>Tracheophyta</taxon>
        <taxon>Spermatophyta</taxon>
        <taxon>Magnoliopsida</taxon>
        <taxon>eudicotyledons</taxon>
        <taxon>Gunneridae</taxon>
        <taxon>Pentapetalae</taxon>
        <taxon>asterids</taxon>
        <taxon>campanulids</taxon>
        <taxon>Asterales</taxon>
        <taxon>Asteraceae</taxon>
        <taxon>Asteroideae</taxon>
        <taxon>Heliantheae alliance</taxon>
        <taxon>Tageteae</taxon>
        <taxon>Tagetes</taxon>
    </lineage>
</organism>